<dbReference type="Proteomes" id="UP000603200">
    <property type="component" value="Unassembled WGS sequence"/>
</dbReference>
<evidence type="ECO:0000256" key="1">
    <source>
        <dbReference type="SAM" id="Phobius"/>
    </source>
</evidence>
<proteinExistence type="predicted"/>
<sequence>MVSLFGLVPETNLGYPAASMGVVGILFTAASIRTVLASVAATRARLRQAGLIVLLLSIFGAELICGGLVIAGINPEIAMHLIGYALCTSILVGVARAWEMVSDRDTGLVASLATLVEHKP</sequence>
<keyword evidence="1" id="KW-0472">Membrane</keyword>
<evidence type="ECO:0008006" key="4">
    <source>
        <dbReference type="Google" id="ProtNLM"/>
    </source>
</evidence>
<evidence type="ECO:0000313" key="2">
    <source>
        <dbReference type="EMBL" id="GIE23752.1"/>
    </source>
</evidence>
<keyword evidence="3" id="KW-1185">Reference proteome</keyword>
<dbReference type="RefSeq" id="WP_203840803.1">
    <property type="nucleotide sequence ID" value="NZ_BAAATV010000021.1"/>
</dbReference>
<organism evidence="2 3">
    <name type="scientific">Winogradskya humida</name>
    <dbReference type="NCBI Taxonomy" id="113566"/>
    <lineage>
        <taxon>Bacteria</taxon>
        <taxon>Bacillati</taxon>
        <taxon>Actinomycetota</taxon>
        <taxon>Actinomycetes</taxon>
        <taxon>Micromonosporales</taxon>
        <taxon>Micromonosporaceae</taxon>
        <taxon>Winogradskya</taxon>
    </lineage>
</organism>
<evidence type="ECO:0000313" key="3">
    <source>
        <dbReference type="Proteomes" id="UP000603200"/>
    </source>
</evidence>
<protein>
    <recommendedName>
        <fullName evidence="4">DUF418 domain-containing protein</fullName>
    </recommendedName>
</protein>
<name>A0ABQ4A077_9ACTN</name>
<keyword evidence="1" id="KW-1133">Transmembrane helix</keyword>
<reference evidence="2 3" key="1">
    <citation type="submission" date="2021-01" db="EMBL/GenBank/DDBJ databases">
        <title>Whole genome shotgun sequence of Actinoplanes humidus NBRC 14915.</title>
        <authorList>
            <person name="Komaki H."/>
            <person name="Tamura T."/>
        </authorList>
    </citation>
    <scope>NUCLEOTIDE SEQUENCE [LARGE SCALE GENOMIC DNA]</scope>
    <source>
        <strain evidence="2 3">NBRC 14915</strain>
    </source>
</reference>
<accession>A0ABQ4A077</accession>
<keyword evidence="1" id="KW-0812">Transmembrane</keyword>
<comment type="caution">
    <text evidence="2">The sequence shown here is derived from an EMBL/GenBank/DDBJ whole genome shotgun (WGS) entry which is preliminary data.</text>
</comment>
<feature type="transmembrane region" description="Helical" evidence="1">
    <location>
        <begin position="20"/>
        <end position="39"/>
    </location>
</feature>
<feature type="transmembrane region" description="Helical" evidence="1">
    <location>
        <begin position="51"/>
        <end position="71"/>
    </location>
</feature>
<dbReference type="EMBL" id="BOMN01000097">
    <property type="protein sequence ID" value="GIE23752.1"/>
    <property type="molecule type" value="Genomic_DNA"/>
</dbReference>
<feature type="transmembrane region" description="Helical" evidence="1">
    <location>
        <begin position="77"/>
        <end position="98"/>
    </location>
</feature>
<gene>
    <name evidence="2" type="ORF">Ahu01nite_068540</name>
</gene>